<dbReference type="Proteomes" id="UP000244073">
    <property type="component" value="Unassembled WGS sequence"/>
</dbReference>
<sequence>MPNAFSRQMQQRYPLTILDLSRTELKLLIEVLSLESLITFPKQSRREADKIDLDIQREIKRLPENLCGKFMLRLVPNALIRAAVLCGTHRGLNPYIINHIFELVKREVTGHIDIITDNAVSLNTQMTELLLAIKSIEAMWWVPSPAKHRPYPPGNVHPQENKCEACVLARIVQDLGYMENLRATLLSRTRTRSRHRAPKLLVFIDTAINGLEQGAFRVFTNSSEMAFVLKAARKDAVRCLRQRQGQRRGRPVDEPPFSEHSLRSHSIIVYLDPHLAEAGQAGAGAAMSFDTVVDEVISAYETQSQGRSEEAGMGDHPSYGFWDDSYTSRNLSIQSWDRDSVSSTGPPPGARPIDEDDDLVEEMDNMALATTTKYGANSSRKRAPIGSDNVYHREMEEFSETEYISS</sequence>
<accession>A0A2T5M3P8</accession>
<dbReference type="VEuPathDB" id="FungiDB:P175DRAFT_0499713"/>
<proteinExistence type="predicted"/>
<dbReference type="RefSeq" id="XP_040754549.1">
    <property type="nucleotide sequence ID" value="XM_040896796.1"/>
</dbReference>
<dbReference type="EMBL" id="MSFN02000002">
    <property type="protein sequence ID" value="PTU23157.1"/>
    <property type="molecule type" value="Genomic_DNA"/>
</dbReference>
<gene>
    <name evidence="2" type="ORF">P175DRAFT_0499713</name>
</gene>
<comment type="caution">
    <text evidence="2">The sequence shown here is derived from an EMBL/GenBank/DDBJ whole genome shotgun (WGS) entry which is preliminary data.</text>
</comment>
<organism evidence="2 3">
    <name type="scientific">Aspergillus ochraceoroseus IBT 24754</name>
    <dbReference type="NCBI Taxonomy" id="1392256"/>
    <lineage>
        <taxon>Eukaryota</taxon>
        <taxon>Fungi</taxon>
        <taxon>Dikarya</taxon>
        <taxon>Ascomycota</taxon>
        <taxon>Pezizomycotina</taxon>
        <taxon>Eurotiomycetes</taxon>
        <taxon>Eurotiomycetidae</taxon>
        <taxon>Eurotiales</taxon>
        <taxon>Aspergillaceae</taxon>
        <taxon>Aspergillus</taxon>
        <taxon>Aspergillus subgen. Nidulantes</taxon>
    </lineage>
</organism>
<dbReference type="OrthoDB" id="3786931at2759"/>
<dbReference type="AlphaFoldDB" id="A0A2T5M3P8"/>
<evidence type="ECO:0000313" key="2">
    <source>
        <dbReference type="EMBL" id="PTU23157.1"/>
    </source>
</evidence>
<protein>
    <submittedName>
        <fullName evidence="2">Uncharacterized protein</fullName>
    </submittedName>
</protein>
<evidence type="ECO:0000313" key="3">
    <source>
        <dbReference type="Proteomes" id="UP000244073"/>
    </source>
</evidence>
<reference evidence="2 3" key="1">
    <citation type="journal article" date="2018" name="Proc. Natl. Acad. Sci. U.S.A.">
        <title>Linking secondary metabolites to gene clusters through genome sequencing of six diverse Aspergillus species.</title>
        <authorList>
            <person name="Kaerboelling I."/>
            <person name="Vesth T.C."/>
            <person name="Frisvad J.C."/>
            <person name="Nybo J.L."/>
            <person name="Theobald S."/>
            <person name="Kuo A."/>
            <person name="Bowyer P."/>
            <person name="Matsuda Y."/>
            <person name="Mondo S."/>
            <person name="Lyhne E.K."/>
            <person name="Kogle M.E."/>
            <person name="Clum A."/>
            <person name="Lipzen A."/>
            <person name="Salamov A."/>
            <person name="Ngan C.Y."/>
            <person name="Daum C."/>
            <person name="Chiniquy J."/>
            <person name="Barry K."/>
            <person name="LaButti K."/>
            <person name="Haridas S."/>
            <person name="Simmons B.A."/>
            <person name="Magnuson J.K."/>
            <person name="Mortensen U.H."/>
            <person name="Larsen T.O."/>
            <person name="Grigoriev I.V."/>
            <person name="Baker S.E."/>
            <person name="Andersen M.R."/>
        </authorList>
    </citation>
    <scope>NUCLEOTIDE SEQUENCE [LARGE SCALE GENOMIC DNA]</scope>
    <source>
        <strain evidence="2 3">IBT 24754</strain>
    </source>
</reference>
<evidence type="ECO:0000256" key="1">
    <source>
        <dbReference type="SAM" id="MobiDB-lite"/>
    </source>
</evidence>
<feature type="region of interest" description="Disordered" evidence="1">
    <location>
        <begin position="337"/>
        <end position="359"/>
    </location>
</feature>
<name>A0A2T5M3P8_9EURO</name>
<dbReference type="GeneID" id="63813678"/>